<organism evidence="2 3">
    <name type="scientific">Podospora didyma</name>
    <dbReference type="NCBI Taxonomy" id="330526"/>
    <lineage>
        <taxon>Eukaryota</taxon>
        <taxon>Fungi</taxon>
        <taxon>Dikarya</taxon>
        <taxon>Ascomycota</taxon>
        <taxon>Pezizomycotina</taxon>
        <taxon>Sordariomycetes</taxon>
        <taxon>Sordariomycetidae</taxon>
        <taxon>Sordariales</taxon>
        <taxon>Podosporaceae</taxon>
        <taxon>Podospora</taxon>
    </lineage>
</organism>
<reference evidence="2" key="2">
    <citation type="submission" date="2023-06" db="EMBL/GenBank/DDBJ databases">
        <authorList>
            <consortium name="Lawrence Berkeley National Laboratory"/>
            <person name="Haridas S."/>
            <person name="Hensen N."/>
            <person name="Bonometti L."/>
            <person name="Westerberg I."/>
            <person name="Brannstrom I.O."/>
            <person name="Guillou S."/>
            <person name="Cros-Aarteil S."/>
            <person name="Calhoun S."/>
            <person name="Kuo A."/>
            <person name="Mondo S."/>
            <person name="Pangilinan J."/>
            <person name="Riley R."/>
            <person name="LaButti K."/>
            <person name="Andreopoulos B."/>
            <person name="Lipzen A."/>
            <person name="Chen C."/>
            <person name="Yanf M."/>
            <person name="Daum C."/>
            <person name="Ng V."/>
            <person name="Clum A."/>
            <person name="Steindorff A."/>
            <person name="Ohm R."/>
            <person name="Martin F."/>
            <person name="Silar P."/>
            <person name="Natvig D."/>
            <person name="Lalanne C."/>
            <person name="Gautier V."/>
            <person name="Ament-velasquez S.L."/>
            <person name="Kruys A."/>
            <person name="Hutchinson M.I."/>
            <person name="Powell A.J."/>
            <person name="Barry K."/>
            <person name="Miller A.N."/>
            <person name="Grigoriev I.V."/>
            <person name="Debuchy R."/>
            <person name="Gladieux P."/>
            <person name="Thoren M.H."/>
            <person name="Johannesson H."/>
        </authorList>
    </citation>
    <scope>NUCLEOTIDE SEQUENCE</scope>
    <source>
        <strain evidence="2">CBS 232.78</strain>
    </source>
</reference>
<name>A0AAE0U3U4_9PEZI</name>
<dbReference type="AlphaFoldDB" id="A0AAE0U3U4"/>
<dbReference type="Pfam" id="PF20150">
    <property type="entry name" value="2EXR"/>
    <property type="match status" value="1"/>
</dbReference>
<dbReference type="InterPro" id="IPR045518">
    <property type="entry name" value="2EXR"/>
</dbReference>
<accession>A0AAE0U3U4</accession>
<evidence type="ECO:0000313" key="2">
    <source>
        <dbReference type="EMBL" id="KAK3389871.1"/>
    </source>
</evidence>
<dbReference type="PANTHER" id="PTHR35910:SF6">
    <property type="entry name" value="2EXR DOMAIN-CONTAINING PROTEIN"/>
    <property type="match status" value="1"/>
</dbReference>
<proteinExistence type="predicted"/>
<dbReference type="PANTHER" id="PTHR35910">
    <property type="entry name" value="2EXR DOMAIN-CONTAINING PROTEIN"/>
    <property type="match status" value="1"/>
</dbReference>
<keyword evidence="3" id="KW-1185">Reference proteome</keyword>
<dbReference type="EMBL" id="JAULSW010000002">
    <property type="protein sequence ID" value="KAK3389871.1"/>
    <property type="molecule type" value="Genomic_DNA"/>
</dbReference>
<evidence type="ECO:0000313" key="3">
    <source>
        <dbReference type="Proteomes" id="UP001285441"/>
    </source>
</evidence>
<reference evidence="2" key="1">
    <citation type="journal article" date="2023" name="Mol. Phylogenet. Evol.">
        <title>Genome-scale phylogeny and comparative genomics of the fungal order Sordariales.</title>
        <authorList>
            <person name="Hensen N."/>
            <person name="Bonometti L."/>
            <person name="Westerberg I."/>
            <person name="Brannstrom I.O."/>
            <person name="Guillou S."/>
            <person name="Cros-Aarteil S."/>
            <person name="Calhoun S."/>
            <person name="Haridas S."/>
            <person name="Kuo A."/>
            <person name="Mondo S."/>
            <person name="Pangilinan J."/>
            <person name="Riley R."/>
            <person name="LaButti K."/>
            <person name="Andreopoulos B."/>
            <person name="Lipzen A."/>
            <person name="Chen C."/>
            <person name="Yan M."/>
            <person name="Daum C."/>
            <person name="Ng V."/>
            <person name="Clum A."/>
            <person name="Steindorff A."/>
            <person name="Ohm R.A."/>
            <person name="Martin F."/>
            <person name="Silar P."/>
            <person name="Natvig D.O."/>
            <person name="Lalanne C."/>
            <person name="Gautier V."/>
            <person name="Ament-Velasquez S.L."/>
            <person name="Kruys A."/>
            <person name="Hutchinson M.I."/>
            <person name="Powell A.J."/>
            <person name="Barry K."/>
            <person name="Miller A.N."/>
            <person name="Grigoriev I.V."/>
            <person name="Debuchy R."/>
            <person name="Gladieux P."/>
            <person name="Hiltunen Thoren M."/>
            <person name="Johannesson H."/>
        </authorList>
    </citation>
    <scope>NUCLEOTIDE SEQUENCE</scope>
    <source>
        <strain evidence="2">CBS 232.78</strain>
    </source>
</reference>
<evidence type="ECO:0000259" key="1">
    <source>
        <dbReference type="Pfam" id="PF20150"/>
    </source>
</evidence>
<feature type="domain" description="2EXR" evidence="1">
    <location>
        <begin position="23"/>
        <end position="137"/>
    </location>
</feature>
<gene>
    <name evidence="2" type="ORF">B0H63DRAFT_105021</name>
</gene>
<sequence>MATQDQHLEVINPSYFTSETASFDRFPRLPAELRLKIWRTSLKQHRILSLTVQYPQQPVETPIRYSTINKLGKLVSGGRYTATLRGWPLYSKLLRVNRESREEALKFYRVHFPCMIRTNNQTSKTGTLYFNPEYDFLNLDIRGYSTPDISAVDFLHDFKAFDPKGTGLLNLAFELNTMSALSVVPKTGEASAKEAFVATLSQVREIIWIAQSNTGRAIIGPLHDFQPITDFKGSPGIRFNHSMPVRSNVPQFVLLGRDPRPVGPELKYVATAAADPRQMRVLWQDLLTRWNVHQKIPARERVLFAKTSSDSLRHVNGSKSAKTFFKREEREWMEVQEKWKSMVVRFAGKMPVESPEELAKAVRPAFGFWLFPAEALGPLEGNISGSKKVFDMTGFWPELALAPIHQF</sequence>
<protein>
    <recommendedName>
        <fullName evidence="1">2EXR domain-containing protein</fullName>
    </recommendedName>
</protein>
<comment type="caution">
    <text evidence="2">The sequence shown here is derived from an EMBL/GenBank/DDBJ whole genome shotgun (WGS) entry which is preliminary data.</text>
</comment>
<dbReference type="Proteomes" id="UP001285441">
    <property type="component" value="Unassembled WGS sequence"/>
</dbReference>